<dbReference type="RefSeq" id="WP_198477714.1">
    <property type="nucleotide sequence ID" value="NZ_JADGMQ010000013.1"/>
</dbReference>
<evidence type="ECO:0000256" key="7">
    <source>
        <dbReference type="ARBA" id="ARBA00022764"/>
    </source>
</evidence>
<dbReference type="PANTHER" id="PTHR42953">
    <property type="entry name" value="HIGH-AFFINITY ZINC UPTAKE SYSTEM PROTEIN ZNUA-RELATED"/>
    <property type="match status" value="1"/>
</dbReference>
<evidence type="ECO:0000256" key="1">
    <source>
        <dbReference type="ARBA" id="ARBA00004418"/>
    </source>
</evidence>
<dbReference type="InterPro" id="IPR006127">
    <property type="entry name" value="ZnuA-like"/>
</dbReference>
<dbReference type="CDD" id="cd01019">
    <property type="entry name" value="ZnuA"/>
    <property type="match status" value="1"/>
</dbReference>
<gene>
    <name evidence="15" type="primary">znuA</name>
    <name evidence="15" type="ORF">IOD40_16095</name>
</gene>
<sequence length="336" mass="36607">MTNWHRTLLMTSAAMLSASPALALDVVTSIKPVHSLVAAVMEGVDEPALIVSGSGSAHIHSLRPSDAKALEKADLVFWVGEGMETFLKTPLQSLSAGATLVSLAETPGIEKLALREGGPFEAHSHDHEDGHSHDHHDGHDHDHDHDHDHHHAHAHEHDDHHHPHGAYDLHIWLDPANARAMLTSIETALSKADPENATTYQENAARYAERIDALLAEVQEKLSGIKDRPSIVFHDAYQYFEHRFEVNVAGSITVSPEVMPGAQRLSEISERVKTAGATCIFSEPQFEPKLVTLIAEATGARTAVLDPLGADLEDGPDLYLDLIRNMATSFADCLSQ</sequence>
<evidence type="ECO:0000256" key="13">
    <source>
        <dbReference type="SAM" id="MobiDB-lite"/>
    </source>
</evidence>
<comment type="subcellular location">
    <subcellularLocation>
        <location evidence="1">Periplasm</location>
    </subcellularLocation>
</comment>
<feature type="region of interest" description="Disordered" evidence="13">
    <location>
        <begin position="120"/>
        <end position="163"/>
    </location>
</feature>
<protein>
    <recommendedName>
        <fullName evidence="3">High-affinity zinc uptake system protein ZnuA</fullName>
    </recommendedName>
</protein>
<keyword evidence="9" id="KW-0864">Zinc transport</keyword>
<evidence type="ECO:0000256" key="5">
    <source>
        <dbReference type="ARBA" id="ARBA00022723"/>
    </source>
</evidence>
<dbReference type="EMBL" id="JADGMQ010000013">
    <property type="protein sequence ID" value="MBI1622182.1"/>
    <property type="molecule type" value="Genomic_DNA"/>
</dbReference>
<evidence type="ECO:0000256" key="9">
    <source>
        <dbReference type="ARBA" id="ARBA00022906"/>
    </source>
</evidence>
<evidence type="ECO:0000256" key="12">
    <source>
        <dbReference type="SAM" id="Coils"/>
    </source>
</evidence>
<keyword evidence="12" id="KW-0175">Coiled coil</keyword>
<keyword evidence="6 14" id="KW-0732">Signal</keyword>
<reference evidence="15 16" key="1">
    <citation type="submission" date="2020-10" db="EMBL/GenBank/DDBJ databases">
        <title>Aquamicrobium zhengzhouensis sp. nov., a exopolysaccharide producing bacterium isolated from farmland soil.</title>
        <authorList>
            <person name="Wang X."/>
        </authorList>
    </citation>
    <scope>NUCLEOTIDE SEQUENCE [LARGE SCALE GENOMIC DNA]</scope>
    <source>
        <strain evidence="16">cd-1</strain>
    </source>
</reference>
<feature type="chain" id="PRO_5047131609" description="High-affinity zinc uptake system protein ZnuA" evidence="14">
    <location>
        <begin position="24"/>
        <end position="336"/>
    </location>
</feature>
<keyword evidence="11" id="KW-1015">Disulfide bond</keyword>
<dbReference type="InterPro" id="IPR035520">
    <property type="entry name" value="ZnuA"/>
</dbReference>
<feature type="signal peptide" evidence="14">
    <location>
        <begin position="1"/>
        <end position="23"/>
    </location>
</feature>
<proteinExistence type="inferred from homology"/>
<keyword evidence="10" id="KW-0406">Ion transport</keyword>
<evidence type="ECO:0000256" key="6">
    <source>
        <dbReference type="ARBA" id="ARBA00022729"/>
    </source>
</evidence>
<feature type="compositionally biased region" description="Basic and acidic residues" evidence="13">
    <location>
        <begin position="122"/>
        <end position="163"/>
    </location>
</feature>
<evidence type="ECO:0000256" key="3">
    <source>
        <dbReference type="ARBA" id="ARBA00015915"/>
    </source>
</evidence>
<organism evidence="15 16">
    <name type="scientific">Aquamicrobium zhengzhouense</name>
    <dbReference type="NCBI Taxonomy" id="2781738"/>
    <lineage>
        <taxon>Bacteria</taxon>
        <taxon>Pseudomonadati</taxon>
        <taxon>Pseudomonadota</taxon>
        <taxon>Alphaproteobacteria</taxon>
        <taxon>Hyphomicrobiales</taxon>
        <taxon>Phyllobacteriaceae</taxon>
        <taxon>Aquamicrobium</taxon>
    </lineage>
</organism>
<evidence type="ECO:0000256" key="4">
    <source>
        <dbReference type="ARBA" id="ARBA00022448"/>
    </source>
</evidence>
<evidence type="ECO:0000256" key="14">
    <source>
        <dbReference type="SAM" id="SignalP"/>
    </source>
</evidence>
<dbReference type="Gene3D" id="3.40.50.1980">
    <property type="entry name" value="Nitrogenase molybdenum iron protein domain"/>
    <property type="match status" value="3"/>
</dbReference>
<evidence type="ECO:0000256" key="11">
    <source>
        <dbReference type="ARBA" id="ARBA00023157"/>
    </source>
</evidence>
<dbReference type="PANTHER" id="PTHR42953:SF3">
    <property type="entry name" value="HIGH-AFFINITY ZINC UPTAKE SYSTEM PROTEIN ZNUA"/>
    <property type="match status" value="1"/>
</dbReference>
<accession>A0ABS0SFU9</accession>
<dbReference type="NCBIfam" id="NF007091">
    <property type="entry name" value="PRK09545.1"/>
    <property type="match status" value="1"/>
</dbReference>
<evidence type="ECO:0000313" key="16">
    <source>
        <dbReference type="Proteomes" id="UP000601789"/>
    </source>
</evidence>
<dbReference type="Pfam" id="PF01297">
    <property type="entry name" value="ZnuA"/>
    <property type="match status" value="1"/>
</dbReference>
<dbReference type="Proteomes" id="UP000601789">
    <property type="component" value="Unassembled WGS sequence"/>
</dbReference>
<comment type="similarity">
    <text evidence="2">Belongs to the bacterial solute-binding protein 9 family.</text>
</comment>
<feature type="coiled-coil region" evidence="12">
    <location>
        <begin position="197"/>
        <end position="228"/>
    </location>
</feature>
<keyword evidence="7" id="KW-0574">Periplasm</keyword>
<evidence type="ECO:0000256" key="10">
    <source>
        <dbReference type="ARBA" id="ARBA00023065"/>
    </source>
</evidence>
<keyword evidence="8" id="KW-0862">Zinc</keyword>
<keyword evidence="16" id="KW-1185">Reference proteome</keyword>
<comment type="caution">
    <text evidence="15">The sequence shown here is derived from an EMBL/GenBank/DDBJ whole genome shotgun (WGS) entry which is preliminary data.</text>
</comment>
<evidence type="ECO:0000256" key="2">
    <source>
        <dbReference type="ARBA" id="ARBA00011028"/>
    </source>
</evidence>
<dbReference type="InterPro" id="IPR050492">
    <property type="entry name" value="Bact_metal-bind_prot9"/>
</dbReference>
<evidence type="ECO:0000313" key="15">
    <source>
        <dbReference type="EMBL" id="MBI1622182.1"/>
    </source>
</evidence>
<name>A0ABS0SFU9_9HYPH</name>
<dbReference type="SUPFAM" id="SSF53807">
    <property type="entry name" value="Helical backbone' metal receptor"/>
    <property type="match status" value="1"/>
</dbReference>
<evidence type="ECO:0000256" key="8">
    <source>
        <dbReference type="ARBA" id="ARBA00022833"/>
    </source>
</evidence>
<keyword evidence="5" id="KW-0479">Metal-binding</keyword>
<keyword evidence="4" id="KW-0813">Transport</keyword>